<feature type="signal peptide" evidence="1">
    <location>
        <begin position="1"/>
        <end position="32"/>
    </location>
</feature>
<dbReference type="KEGG" id="psuu:Psuf_015920"/>
<dbReference type="Gene3D" id="2.60.40.10">
    <property type="entry name" value="Immunoglobulins"/>
    <property type="match status" value="1"/>
</dbReference>
<dbReference type="EMBL" id="AP022871">
    <property type="protein sequence ID" value="BCB84279.1"/>
    <property type="molecule type" value="Genomic_DNA"/>
</dbReference>
<evidence type="ECO:0000256" key="1">
    <source>
        <dbReference type="SAM" id="SignalP"/>
    </source>
</evidence>
<feature type="domain" description="Bacterial Ig-like" evidence="2">
    <location>
        <begin position="169"/>
        <end position="252"/>
    </location>
</feature>
<dbReference type="AlphaFoldDB" id="A0A6F8YE36"/>
<keyword evidence="1" id="KW-0732">Signal</keyword>
<dbReference type="RefSeq" id="WP_173155393.1">
    <property type="nucleotide sequence ID" value="NZ_AP022871.1"/>
</dbReference>
<gene>
    <name evidence="3" type="ORF">Psuf_015920</name>
</gene>
<protein>
    <recommendedName>
        <fullName evidence="2">Bacterial Ig-like domain-containing protein</fullName>
    </recommendedName>
</protein>
<dbReference type="Pfam" id="PF16640">
    <property type="entry name" value="Big_3_5"/>
    <property type="match status" value="1"/>
</dbReference>
<evidence type="ECO:0000313" key="4">
    <source>
        <dbReference type="Proteomes" id="UP000503011"/>
    </source>
</evidence>
<reference evidence="3 4" key="1">
    <citation type="submission" date="2020-03" db="EMBL/GenBank/DDBJ databases">
        <title>Whole genome shotgun sequence of Phytohabitans suffuscus NBRC 105367.</title>
        <authorList>
            <person name="Komaki H."/>
            <person name="Tamura T."/>
        </authorList>
    </citation>
    <scope>NUCLEOTIDE SEQUENCE [LARGE SCALE GENOMIC DNA]</scope>
    <source>
        <strain evidence="3 4">NBRC 105367</strain>
    </source>
</reference>
<proteinExistence type="predicted"/>
<sequence>MSRRWSARAAALLVALTAAAGGLVAVASPARAASLGAITLSQTSGDVAQSPMFASGRTAAACPAGYGVNAQLRIGRPIGPFNNLSRSLSAGGYDTAPVDVVPDRSFAGALGAPPEDGEWWIVLQCFSLTQGQHPDSFVTPVFVTGSTWTAEVADPAEETVTTLAITPAGPVDPGTEVTLTADVEPDGAAGTVEFRRGALAIGTAPVTGADATATLATTSLPSGTHSITATFLPADPTAFRSSTSEPRSFTVTGELPGGTSQQEIVAEIAPGPFTLALASEAVQLAGGSVGGTATGSLPQADVTDLRGSGAGWTLTGQLEDFATDPVTASIPAAGLTWDPTARTTSGSGTVTEGQTADLGATRTLCSAAASSSSGEFACGAGLSLSIPATTPPGVYNATLTLTLA</sequence>
<dbReference type="GO" id="GO:0005975">
    <property type="term" value="P:carbohydrate metabolic process"/>
    <property type="evidence" value="ECO:0007669"/>
    <property type="project" value="UniProtKB-ARBA"/>
</dbReference>
<dbReference type="Proteomes" id="UP000503011">
    <property type="component" value="Chromosome"/>
</dbReference>
<name>A0A6F8YE36_9ACTN</name>
<evidence type="ECO:0000313" key="3">
    <source>
        <dbReference type="EMBL" id="BCB84279.1"/>
    </source>
</evidence>
<evidence type="ECO:0000259" key="2">
    <source>
        <dbReference type="Pfam" id="PF16640"/>
    </source>
</evidence>
<keyword evidence="4" id="KW-1185">Reference proteome</keyword>
<accession>A0A6F8YE36</accession>
<reference evidence="3 4" key="2">
    <citation type="submission" date="2020-03" db="EMBL/GenBank/DDBJ databases">
        <authorList>
            <person name="Ichikawa N."/>
            <person name="Kimura A."/>
            <person name="Kitahashi Y."/>
            <person name="Uohara A."/>
        </authorList>
    </citation>
    <scope>NUCLEOTIDE SEQUENCE [LARGE SCALE GENOMIC DNA]</scope>
    <source>
        <strain evidence="3 4">NBRC 105367</strain>
    </source>
</reference>
<dbReference type="InterPro" id="IPR032109">
    <property type="entry name" value="Big_3_5"/>
</dbReference>
<organism evidence="3 4">
    <name type="scientific">Phytohabitans suffuscus</name>
    <dbReference type="NCBI Taxonomy" id="624315"/>
    <lineage>
        <taxon>Bacteria</taxon>
        <taxon>Bacillati</taxon>
        <taxon>Actinomycetota</taxon>
        <taxon>Actinomycetes</taxon>
        <taxon>Micromonosporales</taxon>
        <taxon>Micromonosporaceae</taxon>
    </lineage>
</organism>
<feature type="chain" id="PRO_5026027321" description="Bacterial Ig-like domain-containing protein" evidence="1">
    <location>
        <begin position="33"/>
        <end position="404"/>
    </location>
</feature>
<dbReference type="InterPro" id="IPR013783">
    <property type="entry name" value="Ig-like_fold"/>
</dbReference>